<dbReference type="PANTHER" id="PTHR13693:SF100">
    <property type="entry name" value="8-AMINO-7-OXONONANOATE SYNTHASE"/>
    <property type="match status" value="1"/>
</dbReference>
<dbReference type="EMBL" id="DF970161">
    <property type="protein sequence ID" value="GAP65465.1"/>
    <property type="molecule type" value="Genomic_DNA"/>
</dbReference>
<dbReference type="InterPro" id="IPR015424">
    <property type="entry name" value="PyrdxlP-dep_Trfase"/>
</dbReference>
<sequence>MLDVIDPAPAAPEAIVPLRPATPRPAAPALPELLRERVEHFRRERVQLAWGGKHIMLGSVPRAGDLVLQSNDYLAITRHPEIVRAQCAALENEGNGMMMSGIFLQHAEDPMRRLEQELAGAMGAEEGMLCQSGYNANVGLVQSIAGERTPVYVDMLAHASLWEGVKSAGARAVAILHNDPEHLERQVLRNGPGVILVDAVYSTTGALCPLAAYADIAARHDCVLVVDESHSLGTHGSHGEGLVASLGLGDRVHFRTVSLAKTYCARAGLITCPAGFREYLASESLPAIFSSTLLPHELAGIGAAHRVIQAEGWRRNRLRQVTQRVRTALTALGYPIANGTEQIVGLEIGPERLTMHVRDVFEAHGVFGSIFCAPATAKNRSLLRLTLNAGLNDAEVERLIETLASIRNEIDLVDWSGTRRQRRGGAATLDHVAVA</sequence>
<keyword evidence="7" id="KW-1185">Reference proteome</keyword>
<dbReference type="STRING" id="1475481.GCA_000953855_00767"/>
<dbReference type="InterPro" id="IPR004839">
    <property type="entry name" value="Aminotransferase_I/II_large"/>
</dbReference>
<dbReference type="GO" id="GO:0008710">
    <property type="term" value="F:8-amino-7-oxononanoate synthase activity"/>
    <property type="evidence" value="ECO:0007669"/>
    <property type="project" value="TreeGrafter"/>
</dbReference>
<dbReference type="RefSeq" id="WP_062535258.1">
    <property type="nucleotide sequence ID" value="NZ_DF970161.1"/>
</dbReference>
<dbReference type="GO" id="GO:0030170">
    <property type="term" value="F:pyridoxal phosphate binding"/>
    <property type="evidence" value="ECO:0007669"/>
    <property type="project" value="InterPro"/>
</dbReference>
<reference evidence="5" key="1">
    <citation type="submission" date="2015-03" db="EMBL/GenBank/DDBJ databases">
        <title>Draft genome sequence of Mizugakiibacter sediminis skMP5.</title>
        <authorList>
            <person name="Watanabe T."/>
            <person name="Kojima H."/>
            <person name="Fukui M."/>
        </authorList>
    </citation>
    <scope>NUCLEOTIDE SEQUENCE</scope>
    <source>
        <strain evidence="5">SkMP5</strain>
    </source>
</reference>
<protein>
    <submittedName>
        <fullName evidence="6">Putative aminotransferase</fullName>
    </submittedName>
</protein>
<feature type="domain" description="Aminotransferase class I/classII large" evidence="4">
    <location>
        <begin position="68"/>
        <end position="403"/>
    </location>
</feature>
<dbReference type="InterPro" id="IPR015421">
    <property type="entry name" value="PyrdxlP-dep_Trfase_major"/>
</dbReference>
<accession>A0A0K8QKJ1</accession>
<keyword evidence="2 6" id="KW-0808">Transferase</keyword>
<dbReference type="Proteomes" id="UP000253740">
    <property type="component" value="Unassembled WGS sequence"/>
</dbReference>
<dbReference type="SUPFAM" id="SSF53383">
    <property type="entry name" value="PLP-dependent transferases"/>
    <property type="match status" value="1"/>
</dbReference>
<organism evidence="6">
    <name type="scientific">Mizugakiibacter sediminis</name>
    <dbReference type="NCBI Taxonomy" id="1475481"/>
    <lineage>
        <taxon>Bacteria</taxon>
        <taxon>Pseudomonadati</taxon>
        <taxon>Pseudomonadota</taxon>
        <taxon>Gammaproteobacteria</taxon>
        <taxon>Lysobacterales</taxon>
        <taxon>Rhodanobacteraceae</taxon>
        <taxon>Mizugakiibacter</taxon>
    </lineage>
</organism>
<dbReference type="Pfam" id="PF00155">
    <property type="entry name" value="Aminotran_1_2"/>
    <property type="match status" value="1"/>
</dbReference>
<dbReference type="InterPro" id="IPR015422">
    <property type="entry name" value="PyrdxlP-dep_Trfase_small"/>
</dbReference>
<dbReference type="HOGENOM" id="CLU_015846_11_4_6"/>
<name>A0A0K8QKJ1_9GAMM</name>
<evidence type="ECO:0000256" key="1">
    <source>
        <dbReference type="ARBA" id="ARBA00001933"/>
    </source>
</evidence>
<keyword evidence="6" id="KW-0032">Aminotransferase</keyword>
<dbReference type="OrthoDB" id="9807157at2"/>
<evidence type="ECO:0000256" key="3">
    <source>
        <dbReference type="ARBA" id="ARBA00022898"/>
    </source>
</evidence>
<evidence type="ECO:0000313" key="6">
    <source>
        <dbReference type="EMBL" id="GAP65465.1"/>
    </source>
</evidence>
<dbReference type="AlphaFoldDB" id="A0A0K8QKJ1"/>
<dbReference type="GO" id="GO:0009102">
    <property type="term" value="P:biotin biosynthetic process"/>
    <property type="evidence" value="ECO:0007669"/>
    <property type="project" value="TreeGrafter"/>
</dbReference>
<proteinExistence type="predicted"/>
<reference evidence="6" key="2">
    <citation type="submission" date="2015-08" db="EMBL/GenBank/DDBJ databases">
        <title>Complete DNA Sequence of Pseudomonas syringae pv. actinidiae, the Causal Agent of Kiwifruit Canker Disease.</title>
        <authorList>
            <person name="Rikkerink E.H.A."/>
            <person name="Fineran P.C."/>
        </authorList>
    </citation>
    <scope>NUCLEOTIDE SEQUENCE</scope>
    <source>
        <strain evidence="6">SkMP5</strain>
    </source>
</reference>
<dbReference type="PANTHER" id="PTHR13693">
    <property type="entry name" value="CLASS II AMINOTRANSFERASE/8-AMINO-7-OXONONANOATE SYNTHASE"/>
    <property type="match status" value="1"/>
</dbReference>
<evidence type="ECO:0000259" key="4">
    <source>
        <dbReference type="Pfam" id="PF00155"/>
    </source>
</evidence>
<evidence type="ECO:0000313" key="7">
    <source>
        <dbReference type="Proteomes" id="UP000253740"/>
    </source>
</evidence>
<dbReference type="EMBL" id="DF952378">
    <property type="protein sequence ID" value="GAN44260.1"/>
    <property type="molecule type" value="Genomic_DNA"/>
</dbReference>
<evidence type="ECO:0000313" key="5">
    <source>
        <dbReference type="EMBL" id="GAN44260.1"/>
    </source>
</evidence>
<dbReference type="NCBIfam" id="NF005526">
    <property type="entry name" value="PRK07179.1"/>
    <property type="match status" value="1"/>
</dbReference>
<dbReference type="Gene3D" id="3.90.1150.10">
    <property type="entry name" value="Aspartate Aminotransferase, domain 1"/>
    <property type="match status" value="1"/>
</dbReference>
<gene>
    <name evidence="5" type="ORF">MBSD_0784</name>
    <name evidence="6" type="ORF">MBSD_n0755</name>
</gene>
<evidence type="ECO:0000256" key="2">
    <source>
        <dbReference type="ARBA" id="ARBA00022679"/>
    </source>
</evidence>
<dbReference type="InterPro" id="IPR050087">
    <property type="entry name" value="AON_synthase_class-II"/>
</dbReference>
<dbReference type="Gene3D" id="3.40.640.10">
    <property type="entry name" value="Type I PLP-dependent aspartate aminotransferase-like (Major domain)"/>
    <property type="match status" value="1"/>
</dbReference>
<dbReference type="GO" id="GO:0008483">
    <property type="term" value="F:transaminase activity"/>
    <property type="evidence" value="ECO:0007669"/>
    <property type="project" value="UniProtKB-KW"/>
</dbReference>
<keyword evidence="3" id="KW-0663">Pyridoxal phosphate</keyword>
<comment type="cofactor">
    <cofactor evidence="1">
        <name>pyridoxal 5'-phosphate</name>
        <dbReference type="ChEBI" id="CHEBI:597326"/>
    </cofactor>
</comment>